<evidence type="ECO:0000313" key="2">
    <source>
        <dbReference type="Proteomes" id="UP000034072"/>
    </source>
</evidence>
<accession>A0A0G0QKS8</accession>
<proteinExistence type="predicted"/>
<protein>
    <submittedName>
        <fullName evidence="1">Uncharacterized protein</fullName>
    </submittedName>
</protein>
<name>A0A0G0QKS8_9BACT</name>
<gene>
    <name evidence="1" type="ORF">UT75_C0005G0016</name>
</gene>
<dbReference type="AlphaFoldDB" id="A0A0G0QKS8"/>
<organism evidence="1 2">
    <name type="scientific">Candidatus Yanofskybacteria bacterium GW2011_GWE2_40_11</name>
    <dbReference type="NCBI Taxonomy" id="1619033"/>
    <lineage>
        <taxon>Bacteria</taxon>
        <taxon>Candidatus Yanofskyibacteriota</taxon>
    </lineage>
</organism>
<sequence length="53" mass="6108">MRWEKESEICRDQPLNYKRGPHADSSSSWPGYCLLPDQEGERVVMLKPEASSL</sequence>
<comment type="caution">
    <text evidence="1">The sequence shown here is derived from an EMBL/GenBank/DDBJ whole genome shotgun (WGS) entry which is preliminary data.</text>
</comment>
<dbReference type="EMBL" id="LBXZ01000005">
    <property type="protein sequence ID" value="KKR40708.1"/>
    <property type="molecule type" value="Genomic_DNA"/>
</dbReference>
<reference evidence="1 2" key="1">
    <citation type="journal article" date="2015" name="Nature">
        <title>rRNA introns, odd ribosomes, and small enigmatic genomes across a large radiation of phyla.</title>
        <authorList>
            <person name="Brown C.T."/>
            <person name="Hug L.A."/>
            <person name="Thomas B.C."/>
            <person name="Sharon I."/>
            <person name="Castelle C.J."/>
            <person name="Singh A."/>
            <person name="Wilkins M.J."/>
            <person name="Williams K.H."/>
            <person name="Banfield J.F."/>
        </authorList>
    </citation>
    <scope>NUCLEOTIDE SEQUENCE [LARGE SCALE GENOMIC DNA]</scope>
</reference>
<dbReference type="Proteomes" id="UP000034072">
    <property type="component" value="Unassembled WGS sequence"/>
</dbReference>
<evidence type="ECO:0000313" key="1">
    <source>
        <dbReference type="EMBL" id="KKR40708.1"/>
    </source>
</evidence>